<organism evidence="1 2">
    <name type="scientific">Gracilibacillus pellucidus</name>
    <dbReference type="NCBI Taxonomy" id="3095368"/>
    <lineage>
        <taxon>Bacteria</taxon>
        <taxon>Bacillati</taxon>
        <taxon>Bacillota</taxon>
        <taxon>Bacilli</taxon>
        <taxon>Bacillales</taxon>
        <taxon>Bacillaceae</taxon>
        <taxon>Gracilibacillus</taxon>
    </lineage>
</organism>
<proteinExistence type="predicted"/>
<gene>
    <name evidence="1" type="ORF">SH601_13480</name>
</gene>
<dbReference type="Proteomes" id="UP001277972">
    <property type="component" value="Unassembled WGS sequence"/>
</dbReference>
<evidence type="ECO:0000313" key="1">
    <source>
        <dbReference type="EMBL" id="MDX8047000.1"/>
    </source>
</evidence>
<sequence>MEKKRTIITGASGEIGMAIAKELVSHGHSLLLHFHQNKRAIDQLKEQIPDEQIINVIQSDLSTREGIESFVQQLPSDIDHVIYTSGMAYVGLFQDMNEQDMDTMVQLHVKAPWKITQTVIPEMIRNKFGRIILISSIWGEVGASCEVAYSTVKGAQNAFVKSLAKELGPSNISVNGVSPGFIDTKMNQFFSAEEKAALIEEIPLQRAGTPQDVAHAVQFLCSERSSYIQGELMRVNGAWG</sequence>
<name>A0ACC6M7V5_9BACI</name>
<reference evidence="1" key="1">
    <citation type="submission" date="2023-11" db="EMBL/GenBank/DDBJ databases">
        <title>Gracilibacillus pellucida a moderately halophilic bacterium isolated from saline soil in Xinjiang province.</title>
        <authorList>
            <person name="Zhang Z."/>
            <person name="Tan F."/>
            <person name="Wang Y."/>
            <person name="Xia M."/>
        </authorList>
    </citation>
    <scope>NUCLEOTIDE SEQUENCE</scope>
    <source>
        <strain evidence="1">S3-1-1</strain>
    </source>
</reference>
<comment type="caution">
    <text evidence="1">The sequence shown here is derived from an EMBL/GenBank/DDBJ whole genome shotgun (WGS) entry which is preliminary data.</text>
</comment>
<evidence type="ECO:0000313" key="2">
    <source>
        <dbReference type="Proteomes" id="UP001277972"/>
    </source>
</evidence>
<dbReference type="EMBL" id="JAWZSR010000008">
    <property type="protein sequence ID" value="MDX8047000.1"/>
    <property type="molecule type" value="Genomic_DNA"/>
</dbReference>
<keyword evidence="2" id="KW-1185">Reference proteome</keyword>
<accession>A0ACC6M7V5</accession>
<protein>
    <submittedName>
        <fullName evidence="1">SDR family oxidoreductase</fullName>
    </submittedName>
</protein>